<organism evidence="1 2">
    <name type="scientific">Candidatus Odyssella acanthamoebae</name>
    <dbReference type="NCBI Taxonomy" id="91604"/>
    <lineage>
        <taxon>Bacteria</taxon>
        <taxon>Pseudomonadati</taxon>
        <taxon>Pseudomonadota</taxon>
        <taxon>Alphaproteobacteria</taxon>
        <taxon>Holosporales</taxon>
        <taxon>Candidatus Paracaedibacteraceae</taxon>
        <taxon>Candidatus Odyssella</taxon>
    </lineage>
</organism>
<dbReference type="AlphaFoldDB" id="A0A077B0R3"/>
<reference evidence="1 2" key="1">
    <citation type="submission" date="2014-07" db="EMBL/GenBank/DDBJ databases">
        <title>Comparative genomic insights into amoeba endosymbionts belonging to the families of Holosporaceae and Candidatus Midichloriaceae within Rickettsiales.</title>
        <authorList>
            <person name="Wang Z."/>
            <person name="Wu M."/>
        </authorList>
    </citation>
    <scope>NUCLEOTIDE SEQUENCE [LARGE SCALE GENOMIC DNA]</scope>
    <source>
        <strain evidence="1">PRA3</strain>
    </source>
</reference>
<protein>
    <submittedName>
        <fullName evidence="1">Uncharacterized protein</fullName>
    </submittedName>
</protein>
<name>A0A077B0R3_9PROT</name>
<dbReference type="HOGENOM" id="CLU_1746312_0_0_5"/>
<sequence length="149" mass="16834">MIILGLGSTSKAYDKPAHAPFNFGIQYDFPIYSYPDPQIWGPASVYLSEIKSPEQKTSSQTNSEKFHDALIEIAFNLRNIGTFDNPIPQQYLSNSPFFLSSFMWPSLPLQNQDCQKLEAIPFLQKFEGLAATPTLFTIEPVEHLQRCGN</sequence>
<gene>
    <name evidence="1" type="ORF">ID47_06775</name>
</gene>
<evidence type="ECO:0000313" key="1">
    <source>
        <dbReference type="EMBL" id="AIK96510.1"/>
    </source>
</evidence>
<accession>A0A077B0R3</accession>
<dbReference type="KEGG" id="paca:ID47_06775"/>
<proteinExistence type="predicted"/>
<evidence type="ECO:0000313" key="2">
    <source>
        <dbReference type="Proteomes" id="UP000028926"/>
    </source>
</evidence>
<dbReference type="EMBL" id="CP008941">
    <property type="protein sequence ID" value="AIK96510.1"/>
    <property type="molecule type" value="Genomic_DNA"/>
</dbReference>
<keyword evidence="2" id="KW-1185">Reference proteome</keyword>
<dbReference type="Proteomes" id="UP000028926">
    <property type="component" value="Chromosome"/>
</dbReference>